<feature type="transmembrane region" description="Helical" evidence="8">
    <location>
        <begin position="128"/>
        <end position="150"/>
    </location>
</feature>
<evidence type="ECO:0000259" key="9">
    <source>
        <dbReference type="PROSITE" id="PS50922"/>
    </source>
</evidence>
<reference evidence="11" key="1">
    <citation type="submission" date="2022-11" db="UniProtKB">
        <authorList>
            <consortium name="WormBaseParasite"/>
        </authorList>
    </citation>
    <scope>IDENTIFICATION</scope>
</reference>
<dbReference type="SMART" id="SM00724">
    <property type="entry name" value="TLC"/>
    <property type="match status" value="1"/>
</dbReference>
<protein>
    <submittedName>
        <fullName evidence="11">TLC domain-containing protein</fullName>
    </submittedName>
</protein>
<accession>A0A914VAJ8</accession>
<evidence type="ECO:0000313" key="10">
    <source>
        <dbReference type="Proteomes" id="UP000887566"/>
    </source>
</evidence>
<dbReference type="InterPro" id="IPR016439">
    <property type="entry name" value="Lag1/Lac1-like"/>
</dbReference>
<evidence type="ECO:0000256" key="4">
    <source>
        <dbReference type="ARBA" id="ARBA00022692"/>
    </source>
</evidence>
<dbReference type="AlphaFoldDB" id="A0A914VAJ8"/>
<evidence type="ECO:0000256" key="8">
    <source>
        <dbReference type="SAM" id="Phobius"/>
    </source>
</evidence>
<keyword evidence="5 8" id="KW-1133">Transmembrane helix</keyword>
<evidence type="ECO:0000256" key="3">
    <source>
        <dbReference type="ARBA" id="ARBA00004991"/>
    </source>
</evidence>
<comment type="subcellular location">
    <subcellularLocation>
        <location evidence="1">Membrane</location>
        <topology evidence="1">Multi-pass membrane protein</topology>
    </subcellularLocation>
</comment>
<feature type="transmembrane region" description="Helical" evidence="8">
    <location>
        <begin position="26"/>
        <end position="43"/>
    </location>
</feature>
<dbReference type="Proteomes" id="UP000887566">
    <property type="component" value="Unplaced"/>
</dbReference>
<dbReference type="PROSITE" id="PS50922">
    <property type="entry name" value="TLC"/>
    <property type="match status" value="1"/>
</dbReference>
<dbReference type="PANTHER" id="PTHR12560">
    <property type="entry name" value="LONGEVITY ASSURANCE FACTOR 1 LAG1"/>
    <property type="match status" value="1"/>
</dbReference>
<feature type="transmembrane region" description="Helical" evidence="8">
    <location>
        <begin position="81"/>
        <end position="108"/>
    </location>
</feature>
<keyword evidence="6 7" id="KW-0472">Membrane</keyword>
<evidence type="ECO:0000256" key="6">
    <source>
        <dbReference type="ARBA" id="ARBA00023136"/>
    </source>
</evidence>
<evidence type="ECO:0000256" key="5">
    <source>
        <dbReference type="ARBA" id="ARBA00022989"/>
    </source>
</evidence>
<dbReference type="InterPro" id="IPR006634">
    <property type="entry name" value="TLC-dom"/>
</dbReference>
<evidence type="ECO:0000256" key="1">
    <source>
        <dbReference type="ARBA" id="ARBA00004141"/>
    </source>
</evidence>
<feature type="domain" description="TLC" evidence="9">
    <location>
        <begin position="1"/>
        <end position="160"/>
    </location>
</feature>
<organism evidence="10 11">
    <name type="scientific">Plectus sambesii</name>
    <dbReference type="NCBI Taxonomy" id="2011161"/>
    <lineage>
        <taxon>Eukaryota</taxon>
        <taxon>Metazoa</taxon>
        <taxon>Ecdysozoa</taxon>
        <taxon>Nematoda</taxon>
        <taxon>Chromadorea</taxon>
        <taxon>Plectida</taxon>
        <taxon>Plectina</taxon>
        <taxon>Plectoidea</taxon>
        <taxon>Plectidae</taxon>
        <taxon>Plectus</taxon>
    </lineage>
</organism>
<dbReference type="PANTHER" id="PTHR12560:SF0">
    <property type="entry name" value="LD18904P"/>
    <property type="match status" value="1"/>
</dbReference>
<evidence type="ECO:0000256" key="2">
    <source>
        <dbReference type="ARBA" id="ARBA00004760"/>
    </source>
</evidence>
<dbReference type="Pfam" id="PF03798">
    <property type="entry name" value="TRAM_LAG1_CLN8"/>
    <property type="match status" value="1"/>
</dbReference>
<comment type="pathway">
    <text evidence="3">Sphingolipid metabolism.</text>
</comment>
<comment type="pathway">
    <text evidence="2">Lipid metabolism; sphingolipid metabolism.</text>
</comment>
<evidence type="ECO:0000256" key="7">
    <source>
        <dbReference type="PROSITE-ProRule" id="PRU00205"/>
    </source>
</evidence>
<sequence>MVETGFYWSLLLSSAFDVKRSDFRELVIHHVVTIGLLWLSWAINMVRVGTLVLLSHDISDILLAAGKLFRHGRTWVKTTNVLFVLFLISWILLRLGYFPFVVLRTALLDAPTFIQPSYRWQNIFQRPFVPRIILAMLLCLQVLHLFWTFLIARTVVKTVTAGQAEDVRSDSEDDDRTESKKKD</sequence>
<keyword evidence="4 7" id="KW-0812">Transmembrane</keyword>
<dbReference type="GO" id="GO:0046513">
    <property type="term" value="P:ceramide biosynthetic process"/>
    <property type="evidence" value="ECO:0007669"/>
    <property type="project" value="InterPro"/>
</dbReference>
<dbReference type="WBParaSite" id="PSAMB.scaffold17108size1197.g37157.t1">
    <property type="protein sequence ID" value="PSAMB.scaffold17108size1197.g37157.t1"/>
    <property type="gene ID" value="PSAMB.scaffold17108size1197.g37157"/>
</dbReference>
<name>A0A914VAJ8_9BILA</name>
<dbReference type="GO" id="GO:0050291">
    <property type="term" value="F:sphingosine N-acyltransferase activity"/>
    <property type="evidence" value="ECO:0007669"/>
    <property type="project" value="InterPro"/>
</dbReference>
<dbReference type="GO" id="GO:0016020">
    <property type="term" value="C:membrane"/>
    <property type="evidence" value="ECO:0007669"/>
    <property type="project" value="UniProtKB-SubCell"/>
</dbReference>
<evidence type="ECO:0000313" key="11">
    <source>
        <dbReference type="WBParaSite" id="PSAMB.scaffold17108size1197.g37157.t1"/>
    </source>
</evidence>
<keyword evidence="10" id="KW-1185">Reference proteome</keyword>
<proteinExistence type="predicted"/>